<sequence>MPYKILFTDIDGTLLDKNRDVSAFTISEIQRIKDYVPIVLVSARMPKQMHHIQDKLGVTDQPLICYNGALVIANNKILHNLEIPGNLLERIISYNEQISAEKFHLSLFNNDEWYVEQYDYWAKREENNTRVTPEIKSNIETLEDWKNKNKGAHKITCMGEAHLIEEAFQYFTKEFGNDLHLYRSKDTYIEIAPKQVSKLTGIQKLLDLHFKLSIDDAIAFGDNYNDTEMINAVGHGVAVANARDEVKAVANAITLHHKEDGVAKHIAKLFKD</sequence>
<dbReference type="Gene3D" id="3.40.50.1000">
    <property type="entry name" value="HAD superfamily/HAD-like"/>
    <property type="match status" value="1"/>
</dbReference>
<gene>
    <name evidence="1" type="ORF">SAMN04487906_2687</name>
</gene>
<name>A0A1I6UWK7_9FLAO</name>
<dbReference type="PANTHER" id="PTHR10000">
    <property type="entry name" value="PHOSPHOSERINE PHOSPHATASE"/>
    <property type="match status" value="1"/>
</dbReference>
<dbReference type="OrthoDB" id="9814970at2"/>
<dbReference type="SFLD" id="SFLDS00003">
    <property type="entry name" value="Haloacid_Dehalogenase"/>
    <property type="match status" value="1"/>
</dbReference>
<dbReference type="EMBL" id="FPAG01000008">
    <property type="protein sequence ID" value="SFT05841.1"/>
    <property type="molecule type" value="Genomic_DNA"/>
</dbReference>
<dbReference type="InterPro" id="IPR000150">
    <property type="entry name" value="Cof"/>
</dbReference>
<dbReference type="GO" id="GO:0005829">
    <property type="term" value="C:cytosol"/>
    <property type="evidence" value="ECO:0007669"/>
    <property type="project" value="TreeGrafter"/>
</dbReference>
<dbReference type="Pfam" id="PF08282">
    <property type="entry name" value="Hydrolase_3"/>
    <property type="match status" value="1"/>
</dbReference>
<dbReference type="InterPro" id="IPR023214">
    <property type="entry name" value="HAD_sf"/>
</dbReference>
<accession>A0A1I6UWK7</accession>
<dbReference type="RefSeq" id="WP_074979466.1">
    <property type="nucleotide sequence ID" value="NZ_FPAG01000008.1"/>
</dbReference>
<evidence type="ECO:0000313" key="2">
    <source>
        <dbReference type="Proteomes" id="UP000183209"/>
    </source>
</evidence>
<reference evidence="1 2" key="1">
    <citation type="submission" date="2016-10" db="EMBL/GenBank/DDBJ databases">
        <authorList>
            <person name="de Groot N.N."/>
        </authorList>
    </citation>
    <scope>NUCLEOTIDE SEQUENCE [LARGE SCALE GENOMIC DNA]</scope>
    <source>
        <strain evidence="1 2">CGMCC 1.6114</strain>
    </source>
</reference>
<dbReference type="SFLD" id="SFLDG01140">
    <property type="entry name" value="C2.B:_Phosphomannomutase_and_P"/>
    <property type="match status" value="1"/>
</dbReference>
<dbReference type="Gene3D" id="3.30.1240.10">
    <property type="match status" value="1"/>
</dbReference>
<dbReference type="NCBIfam" id="TIGR01484">
    <property type="entry name" value="HAD-SF-IIB"/>
    <property type="match status" value="1"/>
</dbReference>
<dbReference type="PANTHER" id="PTHR10000:SF8">
    <property type="entry name" value="HAD SUPERFAMILY HYDROLASE-LIKE, TYPE 3"/>
    <property type="match status" value="1"/>
</dbReference>
<protein>
    <recommendedName>
        <fullName evidence="3">Cof subfamily of IIB subfamily of haloacid dehalogenase superfamily/HAD-superfamily hydrolase, subfamily IIB</fullName>
    </recommendedName>
</protein>
<dbReference type="SUPFAM" id="SSF56784">
    <property type="entry name" value="HAD-like"/>
    <property type="match status" value="1"/>
</dbReference>
<evidence type="ECO:0000313" key="1">
    <source>
        <dbReference type="EMBL" id="SFT05841.1"/>
    </source>
</evidence>
<evidence type="ECO:0008006" key="3">
    <source>
        <dbReference type="Google" id="ProtNLM"/>
    </source>
</evidence>
<dbReference type="Proteomes" id="UP000183209">
    <property type="component" value="Unassembled WGS sequence"/>
</dbReference>
<dbReference type="InterPro" id="IPR006379">
    <property type="entry name" value="HAD-SF_hydro_IIB"/>
</dbReference>
<dbReference type="InterPro" id="IPR036412">
    <property type="entry name" value="HAD-like_sf"/>
</dbReference>
<dbReference type="NCBIfam" id="TIGR00099">
    <property type="entry name" value="Cof-subfamily"/>
    <property type="match status" value="1"/>
</dbReference>
<dbReference type="GO" id="GO:0016791">
    <property type="term" value="F:phosphatase activity"/>
    <property type="evidence" value="ECO:0007669"/>
    <property type="project" value="TreeGrafter"/>
</dbReference>
<dbReference type="GO" id="GO:0000287">
    <property type="term" value="F:magnesium ion binding"/>
    <property type="evidence" value="ECO:0007669"/>
    <property type="project" value="TreeGrafter"/>
</dbReference>
<dbReference type="CDD" id="cd07516">
    <property type="entry name" value="HAD_Pase"/>
    <property type="match status" value="1"/>
</dbReference>
<organism evidence="1 2">
    <name type="scientific">Zhouia amylolytica</name>
    <dbReference type="NCBI Taxonomy" id="376730"/>
    <lineage>
        <taxon>Bacteria</taxon>
        <taxon>Pseudomonadati</taxon>
        <taxon>Bacteroidota</taxon>
        <taxon>Flavobacteriia</taxon>
        <taxon>Flavobacteriales</taxon>
        <taxon>Flavobacteriaceae</taxon>
        <taxon>Zhouia</taxon>
    </lineage>
</organism>
<proteinExistence type="predicted"/>
<dbReference type="AlphaFoldDB" id="A0A1I6UWK7"/>